<keyword evidence="2" id="KW-1185">Reference proteome</keyword>
<proteinExistence type="predicted"/>
<reference evidence="1 2" key="2">
    <citation type="journal article" date="2005" name="Science">
        <title>The genome of the African trypanosome Trypanosoma brucei.</title>
        <authorList>
            <person name="Berriman M."/>
            <person name="Ghedin E."/>
            <person name="Hertz-Fowler C."/>
            <person name="Blandin G."/>
            <person name="Renauld H."/>
            <person name="Bartholomeu D.C."/>
            <person name="Lennard N.J."/>
            <person name="Caler E."/>
            <person name="Hamlin N.E."/>
            <person name="Haas B."/>
            <person name="Bohme U."/>
            <person name="Hannick L."/>
            <person name="Aslett M.A."/>
            <person name="Shallom J."/>
            <person name="Marcello L."/>
            <person name="Hou L."/>
            <person name="Wickstead B."/>
            <person name="Alsmark U.C."/>
            <person name="Arrowsmith C."/>
            <person name="Atkin R.J."/>
            <person name="Barron A.J."/>
            <person name="Bringaud F."/>
            <person name="Brooks K."/>
            <person name="Carrington M."/>
            <person name="Cherevach I."/>
            <person name="Chillingworth T.J."/>
            <person name="Churcher C."/>
            <person name="Clark L.N."/>
            <person name="Corton C.H."/>
            <person name="Cronin A."/>
            <person name="Davies R.M."/>
            <person name="Doggett J."/>
            <person name="Djikeng A."/>
            <person name="Feldblyum T."/>
            <person name="Field M.C."/>
            <person name="Fraser A."/>
            <person name="Goodhead I."/>
            <person name="Hance Z."/>
            <person name="Harper D."/>
            <person name="Harris B.R."/>
            <person name="Hauser H."/>
            <person name="Hostetler J."/>
            <person name="Ivens A."/>
            <person name="Jagels K."/>
            <person name="Johnson D."/>
            <person name="Johnson J."/>
            <person name="Jones K."/>
            <person name="Kerhornou A.X."/>
            <person name="Koo H."/>
            <person name="Larke N."/>
            <person name="Landfear S."/>
            <person name="Larkin C."/>
            <person name="Leech V."/>
            <person name="Line A."/>
            <person name="Lord A."/>
            <person name="Macleod A."/>
            <person name="Mooney P.J."/>
            <person name="Moule S."/>
            <person name="Martin D.M."/>
            <person name="Morgan G.W."/>
            <person name="Mungall K."/>
            <person name="Norbertczak H."/>
            <person name="Ormond D."/>
            <person name="Pai G."/>
            <person name="Peacock C.S."/>
            <person name="Peterson J."/>
            <person name="Quail M.A."/>
            <person name="Rabbinowitsch E."/>
            <person name="Rajandream M.A."/>
            <person name="Reitter C."/>
            <person name="Salzberg S.L."/>
            <person name="Sanders M."/>
            <person name="Schobel S."/>
            <person name="Sharp S."/>
            <person name="Simmonds M."/>
            <person name="Simpson A.J."/>
            <person name="Tallon L."/>
            <person name="Turner C.M."/>
            <person name="Tait A."/>
            <person name="Tivey A.R."/>
            <person name="Van Aken S."/>
            <person name="Walker D."/>
            <person name="Wanless D."/>
            <person name="Wang S."/>
            <person name="White B."/>
            <person name="White O."/>
            <person name="Whitehead S."/>
            <person name="Woodward J."/>
            <person name="Wortman J."/>
            <person name="Adams M.D."/>
            <person name="Embley T.M."/>
            <person name="Gull K."/>
            <person name="Ullu E."/>
            <person name="Barry J.D."/>
            <person name="Fairlamb A.H."/>
            <person name="Opperdoes F."/>
            <person name="Barrell B.G."/>
            <person name="Donelson J.E."/>
            <person name="Hall N."/>
            <person name="Fraser C.M."/>
            <person name="Melville S.E."/>
            <person name="El-Sayed N.M."/>
        </authorList>
    </citation>
    <scope>NUCLEOTIDE SEQUENCE [LARGE SCALE GENOMIC DNA]</scope>
    <source>
        <strain evidence="1 2">927/4 GUTat10.1</strain>
    </source>
</reference>
<reference evidence="1 2" key="1">
    <citation type="journal article" date="2005" name="Science">
        <title>Comparative genomics of trypanosomatid parasitic protozoa.</title>
        <authorList>
            <person name="El-Sayed N.M."/>
            <person name="Myler P.J."/>
            <person name="Blandin G."/>
            <person name="Berriman M."/>
            <person name="Crabtree J."/>
            <person name="Aggarwal G."/>
            <person name="Caler E."/>
            <person name="Renauld H."/>
            <person name="Worthey E.A."/>
            <person name="Hertz-Fowler C."/>
            <person name="Ghedin E."/>
            <person name="Peacock C."/>
            <person name="Bartholomeu D.C."/>
            <person name="Haas B.J."/>
            <person name="Tran A.N."/>
            <person name="Wortman J.R."/>
            <person name="Alsmark U.C."/>
            <person name="Angiuoli S."/>
            <person name="Anupama A."/>
            <person name="Badger J."/>
            <person name="Bringaud F."/>
            <person name="Cadag E."/>
            <person name="Carlton J.M."/>
            <person name="Cerqueira G.C."/>
            <person name="Creasy T."/>
            <person name="Delcher A.L."/>
            <person name="Djikeng A."/>
            <person name="Embley T.M."/>
            <person name="Hauser C."/>
            <person name="Ivens A.C."/>
            <person name="Kummerfeld S.K."/>
            <person name="Pereira-Leal J.B."/>
            <person name="Nilsson D."/>
            <person name="Peterson J."/>
            <person name="Salzberg S.L."/>
            <person name="Shallom J."/>
            <person name="Silva J.C."/>
            <person name="Sundaram J."/>
            <person name="Westenberger S."/>
            <person name="White O."/>
            <person name="Melville S.E."/>
            <person name="Donelson J.E."/>
            <person name="Andersson B."/>
            <person name="Stuart K.D."/>
            <person name="Hall N."/>
        </authorList>
    </citation>
    <scope>NUCLEOTIDE SEQUENCE [LARGE SCALE GENOMIC DNA]</scope>
    <source>
        <strain evidence="1 2">927/4 GUTat10.1</strain>
    </source>
</reference>
<sequence length="143" mass="16123">MHDIYPILSLFFFWNNDFHVFIHRQPDLCGSGSGLVNIEKRGSRVKSGVTARATAVSFVLIKSEYNCLQQHCNSTRRLCQILYFLVCFRRKVLGAQQVRIIALAAIYTAATAARPNSTLPDFLTKRRAGSWRLTGSDIKMTPA</sequence>
<dbReference type="PaxDb" id="5691-EAN78707"/>
<dbReference type="AlphaFoldDB" id="Q388R3"/>
<evidence type="ECO:0000313" key="2">
    <source>
        <dbReference type="Proteomes" id="UP000008524"/>
    </source>
</evidence>
<protein>
    <submittedName>
        <fullName evidence="1">Uncharacterized protein</fullName>
    </submittedName>
</protein>
<accession>Q388R3</accession>
<gene>
    <name evidence="1" type="ORF">Tb10.389.0090</name>
</gene>
<dbReference type="EMBL" id="CM000208">
    <property type="protein sequence ID" value="EAN78707.1"/>
    <property type="molecule type" value="Genomic_DNA"/>
</dbReference>
<name>Q388R3_TRYB2</name>
<dbReference type="InParanoid" id="Q388R3"/>
<dbReference type="GeneID" id="3661704"/>
<evidence type="ECO:0000313" key="1">
    <source>
        <dbReference type="EMBL" id="EAN78707.1"/>
    </source>
</evidence>
<dbReference type="RefSeq" id="XP_827819.1">
    <property type="nucleotide sequence ID" value="XM_822726.1"/>
</dbReference>
<dbReference type="Proteomes" id="UP000008524">
    <property type="component" value="Chromosome 10"/>
</dbReference>
<dbReference type="KEGG" id="tbr:Tb10.389.0090"/>
<organism evidence="1 2">
    <name type="scientific">Trypanosoma brucei brucei (strain 927/4 GUTat10.1)</name>
    <dbReference type="NCBI Taxonomy" id="185431"/>
    <lineage>
        <taxon>Eukaryota</taxon>
        <taxon>Discoba</taxon>
        <taxon>Euglenozoa</taxon>
        <taxon>Kinetoplastea</taxon>
        <taxon>Metakinetoplastina</taxon>
        <taxon>Trypanosomatida</taxon>
        <taxon>Trypanosomatidae</taxon>
        <taxon>Trypanosoma</taxon>
    </lineage>
</organism>